<dbReference type="Pfam" id="PF02518">
    <property type="entry name" value="HATPase_c"/>
    <property type="match status" value="1"/>
</dbReference>
<dbReference type="InterPro" id="IPR036097">
    <property type="entry name" value="HisK_dim/P_sf"/>
</dbReference>
<dbReference type="InterPro" id="IPR037052">
    <property type="entry name" value="CheA-like_P2_sf"/>
</dbReference>
<dbReference type="InterPro" id="IPR010808">
    <property type="entry name" value="CheA_P2-bd"/>
</dbReference>
<evidence type="ECO:0000256" key="11">
    <source>
        <dbReference type="PROSITE-ProRule" id="PRU00110"/>
    </source>
</evidence>
<dbReference type="Pfam" id="PF01627">
    <property type="entry name" value="Hpt"/>
    <property type="match status" value="1"/>
</dbReference>
<dbReference type="Gene3D" id="3.30.565.10">
    <property type="entry name" value="Histidine kinase-like ATPase, C-terminal domain"/>
    <property type="match status" value="1"/>
</dbReference>
<dbReference type="InterPro" id="IPR036061">
    <property type="entry name" value="CheW-like_dom_sf"/>
</dbReference>
<dbReference type="PANTHER" id="PTHR43395:SF1">
    <property type="entry name" value="CHEMOTAXIS PROTEIN CHEA"/>
    <property type="match status" value="1"/>
</dbReference>
<organism evidence="16 17">
    <name type="scientific">Anaeromyxobacter oryzae</name>
    <dbReference type="NCBI Taxonomy" id="2918170"/>
    <lineage>
        <taxon>Bacteria</taxon>
        <taxon>Pseudomonadati</taxon>
        <taxon>Myxococcota</taxon>
        <taxon>Myxococcia</taxon>
        <taxon>Myxococcales</taxon>
        <taxon>Cystobacterineae</taxon>
        <taxon>Anaeromyxobacteraceae</taxon>
        <taxon>Anaeromyxobacter</taxon>
    </lineage>
</organism>
<dbReference type="EMBL" id="AP025591">
    <property type="protein sequence ID" value="BDG03467.1"/>
    <property type="molecule type" value="Genomic_DNA"/>
</dbReference>
<dbReference type="SUPFAM" id="SSF55052">
    <property type="entry name" value="CheY-binding domain of CheA"/>
    <property type="match status" value="1"/>
</dbReference>
<keyword evidence="6" id="KW-0808">Transferase</keyword>
<evidence type="ECO:0000256" key="2">
    <source>
        <dbReference type="ARBA" id="ARBA00012438"/>
    </source>
</evidence>
<reference evidence="17" key="1">
    <citation type="journal article" date="2022" name="Int. J. Syst. Evol. Microbiol.">
        <title>Anaeromyxobacter oryzae sp. nov., Anaeromyxobacter diazotrophicus sp. nov. and Anaeromyxobacter paludicola sp. nov., isolated from paddy soils.</title>
        <authorList>
            <person name="Itoh H."/>
            <person name="Xu Z."/>
            <person name="Mise K."/>
            <person name="Masuda Y."/>
            <person name="Ushijima N."/>
            <person name="Hayakawa C."/>
            <person name="Shiratori Y."/>
            <person name="Senoo K."/>
        </authorList>
    </citation>
    <scope>NUCLEOTIDE SEQUENCE [LARGE SCALE GENOMIC DNA]</scope>
    <source>
        <strain evidence="17">Red232</strain>
    </source>
</reference>
<dbReference type="Pfam" id="PF02895">
    <property type="entry name" value="H-kinase_dim"/>
    <property type="match status" value="1"/>
</dbReference>
<feature type="region of interest" description="Disordered" evidence="12">
    <location>
        <begin position="129"/>
        <end position="198"/>
    </location>
</feature>
<feature type="region of interest" description="Disordered" evidence="12">
    <location>
        <begin position="285"/>
        <end position="306"/>
    </location>
</feature>
<dbReference type="SMART" id="SM00073">
    <property type="entry name" value="HPT"/>
    <property type="match status" value="1"/>
</dbReference>
<dbReference type="InterPro" id="IPR004358">
    <property type="entry name" value="Sig_transdc_His_kin-like_C"/>
</dbReference>
<keyword evidence="5 11" id="KW-0597">Phosphoprotein</keyword>
<evidence type="ECO:0000313" key="16">
    <source>
        <dbReference type="EMBL" id="BDG03467.1"/>
    </source>
</evidence>
<accession>A0ABM7WVM9</accession>
<feature type="domain" description="HPt" evidence="15">
    <location>
        <begin position="1"/>
        <end position="107"/>
    </location>
</feature>
<evidence type="ECO:0000256" key="3">
    <source>
        <dbReference type="ARBA" id="ARBA00021495"/>
    </source>
</evidence>
<keyword evidence="9" id="KW-0067">ATP-binding</keyword>
<feature type="modified residue" description="Phosphohistidine" evidence="11">
    <location>
        <position position="50"/>
    </location>
</feature>
<dbReference type="SUPFAM" id="SSF50341">
    <property type="entry name" value="CheW-like"/>
    <property type="match status" value="1"/>
</dbReference>
<keyword evidence="7" id="KW-0547">Nucleotide-binding</keyword>
<evidence type="ECO:0000256" key="9">
    <source>
        <dbReference type="ARBA" id="ARBA00022840"/>
    </source>
</evidence>
<evidence type="ECO:0000256" key="7">
    <source>
        <dbReference type="ARBA" id="ARBA00022741"/>
    </source>
</evidence>
<evidence type="ECO:0000256" key="6">
    <source>
        <dbReference type="ARBA" id="ARBA00022679"/>
    </source>
</evidence>
<dbReference type="SMART" id="SM00387">
    <property type="entry name" value="HATPase_c"/>
    <property type="match status" value="1"/>
</dbReference>
<keyword evidence="8" id="KW-0418">Kinase</keyword>
<dbReference type="SUPFAM" id="SSF47226">
    <property type="entry name" value="Histidine-containing phosphotransfer domain, HPT domain"/>
    <property type="match status" value="1"/>
</dbReference>
<dbReference type="PROSITE" id="PS50851">
    <property type="entry name" value="CHEW"/>
    <property type="match status" value="1"/>
</dbReference>
<dbReference type="InterPro" id="IPR037006">
    <property type="entry name" value="CheA-like_homodim_sf"/>
</dbReference>
<dbReference type="InterPro" id="IPR005467">
    <property type="entry name" value="His_kinase_dom"/>
</dbReference>
<dbReference type="PROSITE" id="PS50894">
    <property type="entry name" value="HPT"/>
    <property type="match status" value="1"/>
</dbReference>
<dbReference type="Gene3D" id="1.10.287.560">
    <property type="entry name" value="Histidine kinase CheA-like, homodimeric domain"/>
    <property type="match status" value="1"/>
</dbReference>
<dbReference type="PANTHER" id="PTHR43395">
    <property type="entry name" value="SENSOR HISTIDINE KINASE CHEA"/>
    <property type="match status" value="1"/>
</dbReference>
<dbReference type="CDD" id="cd00088">
    <property type="entry name" value="HPT"/>
    <property type="match status" value="1"/>
</dbReference>
<dbReference type="Gene3D" id="1.20.120.160">
    <property type="entry name" value="HPT domain"/>
    <property type="match status" value="1"/>
</dbReference>
<dbReference type="InterPro" id="IPR004105">
    <property type="entry name" value="CheA-like_dim"/>
</dbReference>
<evidence type="ECO:0000259" key="15">
    <source>
        <dbReference type="PROSITE" id="PS50894"/>
    </source>
</evidence>
<dbReference type="InterPro" id="IPR002545">
    <property type="entry name" value="CheW-lke_dom"/>
</dbReference>
<feature type="compositionally biased region" description="Low complexity" evidence="12">
    <location>
        <begin position="288"/>
        <end position="302"/>
    </location>
</feature>
<evidence type="ECO:0000259" key="14">
    <source>
        <dbReference type="PROSITE" id="PS50851"/>
    </source>
</evidence>
<dbReference type="InterPro" id="IPR003594">
    <property type="entry name" value="HATPase_dom"/>
</dbReference>
<feature type="domain" description="Histidine kinase" evidence="13">
    <location>
        <begin position="299"/>
        <end position="559"/>
    </location>
</feature>
<feature type="domain" description="CheW-like" evidence="14">
    <location>
        <begin position="561"/>
        <end position="692"/>
    </location>
</feature>
<dbReference type="InterPro" id="IPR051315">
    <property type="entry name" value="Bact_Chemotaxis_CheA"/>
</dbReference>
<dbReference type="SMART" id="SM00260">
    <property type="entry name" value="CheW"/>
    <property type="match status" value="1"/>
</dbReference>
<dbReference type="SUPFAM" id="SSF47384">
    <property type="entry name" value="Homodimeric domain of signal transducing histidine kinase"/>
    <property type="match status" value="1"/>
</dbReference>
<gene>
    <name evidence="16" type="ORF">AMOR_24630</name>
</gene>
<evidence type="ECO:0000256" key="1">
    <source>
        <dbReference type="ARBA" id="ARBA00000085"/>
    </source>
</evidence>
<dbReference type="Gene3D" id="3.30.70.1110">
    <property type="entry name" value="Histidine kinase CheA-like, P2 response regulator-binding domain"/>
    <property type="match status" value="1"/>
</dbReference>
<evidence type="ECO:0000313" key="17">
    <source>
        <dbReference type="Proteomes" id="UP001162891"/>
    </source>
</evidence>
<keyword evidence="10" id="KW-0902">Two-component regulatory system</keyword>
<keyword evidence="4" id="KW-0145">Chemotaxis</keyword>
<evidence type="ECO:0000256" key="8">
    <source>
        <dbReference type="ARBA" id="ARBA00022777"/>
    </source>
</evidence>
<dbReference type="PRINTS" id="PR00344">
    <property type="entry name" value="BCTRLSENSOR"/>
</dbReference>
<dbReference type="SUPFAM" id="SSF55874">
    <property type="entry name" value="ATPase domain of HSP90 chaperone/DNA topoisomerase II/histidine kinase"/>
    <property type="match status" value="1"/>
</dbReference>
<proteinExistence type="predicted"/>
<evidence type="ECO:0000256" key="5">
    <source>
        <dbReference type="ARBA" id="ARBA00022553"/>
    </source>
</evidence>
<feature type="compositionally biased region" description="Low complexity" evidence="12">
    <location>
        <begin position="156"/>
        <end position="167"/>
    </location>
</feature>
<dbReference type="InterPro" id="IPR036641">
    <property type="entry name" value="HPT_dom_sf"/>
</dbReference>
<dbReference type="InterPro" id="IPR035891">
    <property type="entry name" value="CheY-binding_CheA"/>
</dbReference>
<dbReference type="Proteomes" id="UP001162891">
    <property type="component" value="Chromosome"/>
</dbReference>
<keyword evidence="17" id="KW-1185">Reference proteome</keyword>
<dbReference type="Gene3D" id="2.30.30.40">
    <property type="entry name" value="SH3 Domains"/>
    <property type="match status" value="1"/>
</dbReference>
<sequence>MDLSRYLSLFVAEAGEHLAGYGRDLVQLEQAVRDGRAAQATIDSLFRHAHSVKGMSASMQLEGISALAHKAEDLVDVFRKDPSRLDGEAVDVLLAAGDALQVMVQAAARGEKPDAEPALVERLVAAARRTREERAATPGAAEPTSDGAPRLRARSAGATLRAAGEAAPEPVSGTQRANVETPAAAAPPPGPVDAGPRTPRRVSIDVEIAASCPVPAVRAFLVVKKLAALGAVARSAPSVDELKAGRIPGKKLQVLLDTAETLQAIEKALGQISDLGGVLLKEAEPERPGAAAPGAPAAPAAKEAAEPARTVRVKTEILDGFLDAVGELILATARIREIGKAIPAASRPHLDEGVDRLSAIVKDLHDKVMAVRMTPLALVTEGLPRAARDLARRVGKQVEVEIRGAEIEIDRAILEELSDPLLHVLRNAIDHGVEAPHLRLLAGKPATARVILQARRERDRVILELSDDGKGMDPVRLKAAAVARGAISADQAAALSDREALLLCCLPGVSTAEAVTDVSGRGVGMDAVKRTVEGLGGTLEIESAPGAGSRFTFWLPLTVAVQPVLLVRVGEEVLGLPIAKVHGAAQVEVSRLDRSQGGPVLLYDGELVPVHDLTRLLGFPDAPPRDDRAVVVAEGGEAGRIGLAVDALLGQQEAVLKPLGSPLEEVPGLSAVTVLGNGRPVFILDVQRLLAA</sequence>
<dbReference type="Pfam" id="PF07194">
    <property type="entry name" value="P2"/>
    <property type="match status" value="1"/>
</dbReference>
<dbReference type="Pfam" id="PF01584">
    <property type="entry name" value="CheW"/>
    <property type="match status" value="1"/>
</dbReference>
<dbReference type="InterPro" id="IPR008207">
    <property type="entry name" value="Sig_transdc_His_kin_Hpt_dom"/>
</dbReference>
<dbReference type="InterPro" id="IPR036890">
    <property type="entry name" value="HATPase_C_sf"/>
</dbReference>
<evidence type="ECO:0000256" key="12">
    <source>
        <dbReference type="SAM" id="MobiDB-lite"/>
    </source>
</evidence>
<dbReference type="EC" id="2.7.13.3" evidence="2"/>
<protein>
    <recommendedName>
        <fullName evidence="3">Chemotaxis protein CheA</fullName>
        <ecNumber evidence="2">2.7.13.3</ecNumber>
    </recommendedName>
</protein>
<name>A0ABM7WVM9_9BACT</name>
<evidence type="ECO:0000256" key="4">
    <source>
        <dbReference type="ARBA" id="ARBA00022500"/>
    </source>
</evidence>
<dbReference type="RefSeq" id="WP_248361505.1">
    <property type="nucleotide sequence ID" value="NZ_AP025591.1"/>
</dbReference>
<dbReference type="SMART" id="SM01231">
    <property type="entry name" value="H-kinase_dim"/>
    <property type="match status" value="1"/>
</dbReference>
<comment type="catalytic activity">
    <reaction evidence="1">
        <text>ATP + protein L-histidine = ADP + protein N-phospho-L-histidine.</text>
        <dbReference type="EC" id="2.7.13.3"/>
    </reaction>
</comment>
<dbReference type="PROSITE" id="PS50109">
    <property type="entry name" value="HIS_KIN"/>
    <property type="match status" value="1"/>
</dbReference>
<evidence type="ECO:0000259" key="13">
    <source>
        <dbReference type="PROSITE" id="PS50109"/>
    </source>
</evidence>
<evidence type="ECO:0000256" key="10">
    <source>
        <dbReference type="ARBA" id="ARBA00023012"/>
    </source>
</evidence>